<dbReference type="EMBL" id="JACVVK020000003">
    <property type="protein sequence ID" value="KAK7508019.1"/>
    <property type="molecule type" value="Genomic_DNA"/>
</dbReference>
<accession>A0ABD0M852</accession>
<organism evidence="1 2">
    <name type="scientific">Batillaria attramentaria</name>
    <dbReference type="NCBI Taxonomy" id="370345"/>
    <lineage>
        <taxon>Eukaryota</taxon>
        <taxon>Metazoa</taxon>
        <taxon>Spiralia</taxon>
        <taxon>Lophotrochozoa</taxon>
        <taxon>Mollusca</taxon>
        <taxon>Gastropoda</taxon>
        <taxon>Caenogastropoda</taxon>
        <taxon>Sorbeoconcha</taxon>
        <taxon>Cerithioidea</taxon>
        <taxon>Batillariidae</taxon>
        <taxon>Batillaria</taxon>
    </lineage>
</organism>
<gene>
    <name evidence="1" type="ORF">BaRGS_00000984</name>
</gene>
<dbReference type="Proteomes" id="UP001519460">
    <property type="component" value="Unassembled WGS sequence"/>
</dbReference>
<sequence length="105" mass="12216">MLMEAHSCAEMHTFMFLQPHQVLQLSSILPNVNDFRTTSNTKNPKNVPTQAPVPHRTYRDAHTETRNVLKCWMRNTGSCLTHQAASADRWQRNIFSWVCITRKCM</sequence>
<name>A0ABD0M852_9CAEN</name>
<proteinExistence type="predicted"/>
<reference evidence="1 2" key="1">
    <citation type="journal article" date="2023" name="Sci. Data">
        <title>Genome assembly of the Korean intertidal mud-creeper Batillaria attramentaria.</title>
        <authorList>
            <person name="Patra A.K."/>
            <person name="Ho P.T."/>
            <person name="Jun S."/>
            <person name="Lee S.J."/>
            <person name="Kim Y."/>
            <person name="Won Y.J."/>
        </authorList>
    </citation>
    <scope>NUCLEOTIDE SEQUENCE [LARGE SCALE GENOMIC DNA]</scope>
    <source>
        <strain evidence="1">Wonlab-2016</strain>
    </source>
</reference>
<dbReference type="AlphaFoldDB" id="A0ABD0M852"/>
<protein>
    <submittedName>
        <fullName evidence="1">Uncharacterized protein</fullName>
    </submittedName>
</protein>
<evidence type="ECO:0000313" key="1">
    <source>
        <dbReference type="EMBL" id="KAK7508019.1"/>
    </source>
</evidence>
<keyword evidence="2" id="KW-1185">Reference proteome</keyword>
<comment type="caution">
    <text evidence="1">The sequence shown here is derived from an EMBL/GenBank/DDBJ whole genome shotgun (WGS) entry which is preliminary data.</text>
</comment>
<evidence type="ECO:0000313" key="2">
    <source>
        <dbReference type="Proteomes" id="UP001519460"/>
    </source>
</evidence>